<evidence type="ECO:0000313" key="2">
    <source>
        <dbReference type="EMBL" id="MPC89884.1"/>
    </source>
</evidence>
<keyword evidence="3" id="KW-1185">Reference proteome</keyword>
<organism evidence="2 3">
    <name type="scientific">Portunus trituberculatus</name>
    <name type="common">Swimming crab</name>
    <name type="synonym">Neptunus trituberculatus</name>
    <dbReference type="NCBI Taxonomy" id="210409"/>
    <lineage>
        <taxon>Eukaryota</taxon>
        <taxon>Metazoa</taxon>
        <taxon>Ecdysozoa</taxon>
        <taxon>Arthropoda</taxon>
        <taxon>Crustacea</taxon>
        <taxon>Multicrustacea</taxon>
        <taxon>Malacostraca</taxon>
        <taxon>Eumalacostraca</taxon>
        <taxon>Eucarida</taxon>
        <taxon>Decapoda</taxon>
        <taxon>Pleocyemata</taxon>
        <taxon>Brachyura</taxon>
        <taxon>Eubrachyura</taxon>
        <taxon>Portunoidea</taxon>
        <taxon>Portunidae</taxon>
        <taxon>Portuninae</taxon>
        <taxon>Portunus</taxon>
    </lineage>
</organism>
<feature type="domain" description="Reverse transcriptase" evidence="1">
    <location>
        <begin position="1"/>
        <end position="80"/>
    </location>
</feature>
<dbReference type="EMBL" id="VSRR010082515">
    <property type="protein sequence ID" value="MPC89884.1"/>
    <property type="molecule type" value="Genomic_DNA"/>
</dbReference>
<accession>A0A5B7JC02</accession>
<dbReference type="AlphaFoldDB" id="A0A5B7JC02"/>
<dbReference type="InterPro" id="IPR000477">
    <property type="entry name" value="RT_dom"/>
</dbReference>
<comment type="caution">
    <text evidence="2">The sequence shown here is derived from an EMBL/GenBank/DDBJ whole genome shotgun (WGS) entry which is preliminary data.</text>
</comment>
<gene>
    <name evidence="2" type="ORF">E2C01_084847</name>
</gene>
<sequence>MRTVIRDTYSSWGKVTNRVPQGSVLVPIMFQVYVNDIHIGINSYINLFAGDAKLLRVIKTRKDCLLLQEDLNKIYEWSKK</sequence>
<dbReference type="Proteomes" id="UP000324222">
    <property type="component" value="Unassembled WGS sequence"/>
</dbReference>
<evidence type="ECO:0000313" key="3">
    <source>
        <dbReference type="Proteomes" id="UP000324222"/>
    </source>
</evidence>
<reference evidence="2 3" key="1">
    <citation type="submission" date="2019-05" db="EMBL/GenBank/DDBJ databases">
        <title>Another draft genome of Portunus trituberculatus and its Hox gene families provides insights of decapod evolution.</title>
        <authorList>
            <person name="Jeong J.-H."/>
            <person name="Song I."/>
            <person name="Kim S."/>
            <person name="Choi T."/>
            <person name="Kim D."/>
            <person name="Ryu S."/>
            <person name="Kim W."/>
        </authorList>
    </citation>
    <scope>NUCLEOTIDE SEQUENCE [LARGE SCALE GENOMIC DNA]</scope>
    <source>
        <tissue evidence="2">Muscle</tissue>
    </source>
</reference>
<proteinExistence type="predicted"/>
<evidence type="ECO:0000259" key="1">
    <source>
        <dbReference type="PROSITE" id="PS50878"/>
    </source>
</evidence>
<name>A0A5B7JC02_PORTR</name>
<protein>
    <recommendedName>
        <fullName evidence="1">Reverse transcriptase domain-containing protein</fullName>
    </recommendedName>
</protein>
<dbReference type="PROSITE" id="PS50878">
    <property type="entry name" value="RT_POL"/>
    <property type="match status" value="1"/>
</dbReference>